<sequence>MLEAMKMEQPITAHKAGKVSGLSLKAGDTVTAGQVLATIK</sequence>
<dbReference type="CDD" id="cd06850">
    <property type="entry name" value="biotinyl_domain"/>
    <property type="match status" value="1"/>
</dbReference>
<keyword evidence="3" id="KW-1185">Reference proteome</keyword>
<dbReference type="EMBL" id="AP017895">
    <property type="protein sequence ID" value="BAV87459.1"/>
    <property type="molecule type" value="Genomic_DNA"/>
</dbReference>
<evidence type="ECO:0000259" key="1">
    <source>
        <dbReference type="Pfam" id="PF00364"/>
    </source>
</evidence>
<gene>
    <name evidence="2" type="ORF">RA11412_1160</name>
</gene>
<dbReference type="Proteomes" id="UP000250241">
    <property type="component" value="Chromosome"/>
</dbReference>
<reference evidence="2 3" key="1">
    <citation type="submission" date="2016-10" db="EMBL/GenBank/DDBJ databases">
        <title>Genome sequence of Rothia aeria strain JCM11412.</title>
        <authorList>
            <person name="Nambu T."/>
        </authorList>
    </citation>
    <scope>NUCLEOTIDE SEQUENCE [LARGE SCALE GENOMIC DNA]</scope>
    <source>
        <strain evidence="2 3">JCM 11412</strain>
    </source>
</reference>
<dbReference type="Pfam" id="PF00364">
    <property type="entry name" value="Biotin_lipoyl"/>
    <property type="match status" value="1"/>
</dbReference>
<protein>
    <submittedName>
        <fullName evidence="2">Biotin carboxylase of acetyl-CoA carboxylase</fullName>
    </submittedName>
</protein>
<proteinExistence type="predicted"/>
<feature type="domain" description="Lipoyl-binding" evidence="1">
    <location>
        <begin position="2"/>
        <end position="39"/>
    </location>
</feature>
<accession>A0A2Z5R3A6</accession>
<dbReference type="SUPFAM" id="SSF51230">
    <property type="entry name" value="Single hybrid motif"/>
    <property type="match status" value="1"/>
</dbReference>
<dbReference type="InterPro" id="IPR000089">
    <property type="entry name" value="Biotin_lipoyl"/>
</dbReference>
<dbReference type="Gene3D" id="2.40.50.100">
    <property type="match status" value="1"/>
</dbReference>
<organism evidence="2 3">
    <name type="scientific">Rothia aeria</name>
    <dbReference type="NCBI Taxonomy" id="172042"/>
    <lineage>
        <taxon>Bacteria</taxon>
        <taxon>Bacillati</taxon>
        <taxon>Actinomycetota</taxon>
        <taxon>Actinomycetes</taxon>
        <taxon>Micrococcales</taxon>
        <taxon>Micrococcaceae</taxon>
        <taxon>Rothia</taxon>
    </lineage>
</organism>
<dbReference type="KEGG" id="raj:RA11412_1160"/>
<evidence type="ECO:0000313" key="2">
    <source>
        <dbReference type="EMBL" id="BAV87459.1"/>
    </source>
</evidence>
<name>A0A2Z5R3A6_9MICC</name>
<evidence type="ECO:0000313" key="3">
    <source>
        <dbReference type="Proteomes" id="UP000250241"/>
    </source>
</evidence>
<dbReference type="AlphaFoldDB" id="A0A2Z5R3A6"/>
<dbReference type="InterPro" id="IPR011053">
    <property type="entry name" value="Single_hybrid_motif"/>
</dbReference>